<proteinExistence type="predicted"/>
<feature type="region of interest" description="Disordered" evidence="1">
    <location>
        <begin position="40"/>
        <end position="145"/>
    </location>
</feature>
<dbReference type="GO" id="GO:0038023">
    <property type="term" value="F:signaling receptor activity"/>
    <property type="evidence" value="ECO:0007669"/>
    <property type="project" value="InterPro"/>
</dbReference>
<evidence type="ECO:0000313" key="4">
    <source>
        <dbReference type="EMBL" id="KAF7460028.1"/>
    </source>
</evidence>
<feature type="compositionally biased region" description="Pro residues" evidence="1">
    <location>
        <begin position="97"/>
        <end position="106"/>
    </location>
</feature>
<dbReference type="GO" id="GO:0042102">
    <property type="term" value="P:positive regulation of T cell proliferation"/>
    <property type="evidence" value="ECO:0007669"/>
    <property type="project" value="TreeGrafter"/>
</dbReference>
<dbReference type="GO" id="GO:0031295">
    <property type="term" value="P:T cell costimulation"/>
    <property type="evidence" value="ECO:0007669"/>
    <property type="project" value="TreeGrafter"/>
</dbReference>
<dbReference type="EMBL" id="CABDUW010000077">
    <property type="protein sequence ID" value="VTJ57306.1"/>
    <property type="molecule type" value="Genomic_DNA"/>
</dbReference>
<dbReference type="InterPro" id="IPR015336">
    <property type="entry name" value="TNFR_13C_TALL-1-bd"/>
</dbReference>
<protein>
    <recommendedName>
        <fullName evidence="3">Tumour necrosis factor receptor 13C TALL-1 binding domain-containing protein</fullName>
    </recommendedName>
</protein>
<feature type="region of interest" description="Disordered" evidence="1">
    <location>
        <begin position="216"/>
        <end position="263"/>
    </location>
</feature>
<evidence type="ECO:0000256" key="1">
    <source>
        <dbReference type="SAM" id="MobiDB-lite"/>
    </source>
</evidence>
<dbReference type="PANTHER" id="PTHR20437">
    <property type="entry name" value="TUMOR NECROSIS FACTOR RECEPTOR SUBFAMILY MEMBER 13/17"/>
    <property type="match status" value="1"/>
</dbReference>
<gene>
    <name evidence="4" type="ORF">GHT09_019802</name>
    <name evidence="5" type="ORF">MONAX_5E007889</name>
</gene>
<evidence type="ECO:0000313" key="5">
    <source>
        <dbReference type="EMBL" id="VTJ57306.1"/>
    </source>
</evidence>
<dbReference type="GO" id="GO:0009897">
    <property type="term" value="C:external side of plasma membrane"/>
    <property type="evidence" value="ECO:0007669"/>
    <property type="project" value="TreeGrafter"/>
</dbReference>
<evidence type="ECO:0000256" key="2">
    <source>
        <dbReference type="SAM" id="Phobius"/>
    </source>
</evidence>
<dbReference type="EMBL" id="WJEC01008806">
    <property type="protein sequence ID" value="KAF7460028.1"/>
    <property type="molecule type" value="Genomic_DNA"/>
</dbReference>
<evidence type="ECO:0000259" key="3">
    <source>
        <dbReference type="Pfam" id="PF09256"/>
    </source>
</evidence>
<reference evidence="4" key="2">
    <citation type="submission" date="2020-08" db="EMBL/GenBank/DDBJ databases">
        <authorList>
            <person name="Shumante A."/>
            <person name="Zimin A.V."/>
            <person name="Puiu D."/>
            <person name="Salzberg S.L."/>
        </authorList>
    </citation>
    <scope>NUCLEOTIDE SEQUENCE</scope>
    <source>
        <strain evidence="4">WC2-LM</strain>
        <tissue evidence="4">Liver</tissue>
    </source>
</reference>
<feature type="compositionally biased region" description="Polar residues" evidence="1">
    <location>
        <begin position="135"/>
        <end position="145"/>
    </location>
</feature>
<keyword evidence="2" id="KW-0472">Membrane</keyword>
<dbReference type="Proteomes" id="UP000335636">
    <property type="component" value="Unassembled WGS sequence"/>
</dbReference>
<dbReference type="AlphaFoldDB" id="A0A5E4AKM3"/>
<accession>A0A5E4AKM3</accession>
<feature type="transmembrane region" description="Helical" evidence="2">
    <location>
        <begin position="160"/>
        <end position="181"/>
    </location>
</feature>
<keyword evidence="2" id="KW-1133">Transmembrane helix</keyword>
<keyword evidence="2" id="KW-0812">Transmembrane</keyword>
<evidence type="ECO:0000313" key="6">
    <source>
        <dbReference type="Proteomes" id="UP000335636"/>
    </source>
</evidence>
<dbReference type="Pfam" id="PF09256">
    <property type="entry name" value="BaffR-Tall_bind"/>
    <property type="match status" value="1"/>
</dbReference>
<dbReference type="GO" id="GO:0030890">
    <property type="term" value="P:positive regulation of B cell proliferation"/>
    <property type="evidence" value="ECO:0007669"/>
    <property type="project" value="TreeGrafter"/>
</dbReference>
<dbReference type="GO" id="GO:0031296">
    <property type="term" value="P:B cell costimulation"/>
    <property type="evidence" value="ECO:0007669"/>
    <property type="project" value="TreeGrafter"/>
</dbReference>
<dbReference type="Proteomes" id="UP000662637">
    <property type="component" value="Unassembled WGS sequence"/>
</dbReference>
<dbReference type="PANTHER" id="PTHR20437:SF2">
    <property type="entry name" value="TUMOR NECROSIS FACTOR RECEPTOR SUPERFAMILY MEMBER 13C"/>
    <property type="match status" value="1"/>
</dbReference>
<sequence>MGLGARSVRGRDGPAPTPCVQAQCFDPLVRLCVACRLFRTPEPGRGKGRPPQLASGTRGGAGGGSRRRAPHPARPGATRRGPRGTSAHREALTAPLSPAPCAPASPPSGLRSLPSFPRPLSPSPPHAPAAGLSSQAPGTALQPQESVGAGAEAALPLPGLLFGAPALLGLALALALALVALMSWRWQRRRRTASLEAPDGGQDEALDNVIIPSTETLDASAPIWSPPREDPGSTPPGHSVPVPATELGSTELVTTKTTGPEQQ</sequence>
<feature type="compositionally biased region" description="Pro residues" evidence="1">
    <location>
        <begin position="116"/>
        <end position="127"/>
    </location>
</feature>
<dbReference type="SUPFAM" id="SSF57586">
    <property type="entry name" value="TNF receptor-like"/>
    <property type="match status" value="1"/>
</dbReference>
<feature type="compositionally biased region" description="Low complexity" evidence="1">
    <location>
        <begin position="74"/>
        <end position="85"/>
    </location>
</feature>
<organism evidence="5 6">
    <name type="scientific">Marmota monax</name>
    <name type="common">Woodchuck</name>
    <dbReference type="NCBI Taxonomy" id="9995"/>
    <lineage>
        <taxon>Eukaryota</taxon>
        <taxon>Metazoa</taxon>
        <taxon>Chordata</taxon>
        <taxon>Craniata</taxon>
        <taxon>Vertebrata</taxon>
        <taxon>Euteleostomi</taxon>
        <taxon>Mammalia</taxon>
        <taxon>Eutheria</taxon>
        <taxon>Euarchontoglires</taxon>
        <taxon>Glires</taxon>
        <taxon>Rodentia</taxon>
        <taxon>Sciuromorpha</taxon>
        <taxon>Sciuridae</taxon>
        <taxon>Xerinae</taxon>
        <taxon>Marmotini</taxon>
        <taxon>Marmota</taxon>
    </lineage>
</organism>
<dbReference type="GO" id="GO:0033209">
    <property type="term" value="P:tumor necrosis factor-mediated signaling pathway"/>
    <property type="evidence" value="ECO:0007669"/>
    <property type="project" value="InterPro"/>
</dbReference>
<dbReference type="InterPro" id="IPR043521">
    <property type="entry name" value="TNFR_13C/17"/>
</dbReference>
<keyword evidence="6" id="KW-1185">Reference proteome</keyword>
<name>A0A5E4AKM3_MARMO</name>
<feature type="domain" description="Tumour necrosis factor receptor 13C TALL-1 binding" evidence="3">
    <location>
        <begin position="16"/>
        <end position="44"/>
    </location>
</feature>
<feature type="compositionally biased region" description="Polar residues" evidence="1">
    <location>
        <begin position="247"/>
        <end position="263"/>
    </location>
</feature>
<reference evidence="5 6" key="1">
    <citation type="submission" date="2019-04" db="EMBL/GenBank/DDBJ databases">
        <authorList>
            <person name="Alioto T."/>
            <person name="Alioto T."/>
        </authorList>
    </citation>
    <scope>NUCLEOTIDE SEQUENCE [LARGE SCALE GENOMIC DNA]</scope>
</reference>